<proteinExistence type="predicted"/>
<protein>
    <submittedName>
        <fullName evidence="2">Uncharacterized protein</fullName>
    </submittedName>
</protein>
<gene>
    <name evidence="2" type="ORF">ACPOL_5256</name>
</gene>
<dbReference type="EMBL" id="CP030840">
    <property type="protein sequence ID" value="AXC14510.1"/>
    <property type="molecule type" value="Genomic_DNA"/>
</dbReference>
<dbReference type="KEGG" id="abas:ACPOL_5256"/>
<sequence length="47" mass="5058">MNPFKPGLPVYLTAHQDEGEAVKRPNSGDSISKTAIGKMGNNLLCRT</sequence>
<feature type="region of interest" description="Disordered" evidence="1">
    <location>
        <begin position="16"/>
        <end position="47"/>
    </location>
</feature>
<keyword evidence="3" id="KW-1185">Reference proteome</keyword>
<reference evidence="2 3" key="1">
    <citation type="journal article" date="2018" name="Front. Microbiol.">
        <title>Hydrolytic Capabilities as a Key to Environmental Success: Chitinolytic and Cellulolytic Acidobacteria From Acidic Sub-arctic Soils and Boreal Peatlands.</title>
        <authorList>
            <person name="Belova S.E."/>
            <person name="Ravin N.V."/>
            <person name="Pankratov T.A."/>
            <person name="Rakitin A.L."/>
            <person name="Ivanova A.A."/>
            <person name="Beletsky A.V."/>
            <person name="Mardanov A.V."/>
            <person name="Sinninghe Damste J.S."/>
            <person name="Dedysh S.N."/>
        </authorList>
    </citation>
    <scope>NUCLEOTIDE SEQUENCE [LARGE SCALE GENOMIC DNA]</scope>
    <source>
        <strain evidence="2 3">SBC82</strain>
    </source>
</reference>
<name>A0A2Z5G6A0_9BACT</name>
<dbReference type="Proteomes" id="UP000253606">
    <property type="component" value="Chromosome"/>
</dbReference>
<dbReference type="AlphaFoldDB" id="A0A2Z5G6A0"/>
<accession>A0A2Z5G6A0</accession>
<evidence type="ECO:0000313" key="3">
    <source>
        <dbReference type="Proteomes" id="UP000253606"/>
    </source>
</evidence>
<evidence type="ECO:0000313" key="2">
    <source>
        <dbReference type="EMBL" id="AXC14510.1"/>
    </source>
</evidence>
<evidence type="ECO:0000256" key="1">
    <source>
        <dbReference type="SAM" id="MobiDB-lite"/>
    </source>
</evidence>
<organism evidence="2 3">
    <name type="scientific">Acidisarcina polymorpha</name>
    <dbReference type="NCBI Taxonomy" id="2211140"/>
    <lineage>
        <taxon>Bacteria</taxon>
        <taxon>Pseudomonadati</taxon>
        <taxon>Acidobacteriota</taxon>
        <taxon>Terriglobia</taxon>
        <taxon>Terriglobales</taxon>
        <taxon>Acidobacteriaceae</taxon>
        <taxon>Acidisarcina</taxon>
    </lineage>
</organism>